<dbReference type="GeneID" id="96868533"/>
<protein>
    <submittedName>
        <fullName evidence="2">Uncharacterized protein</fullName>
    </submittedName>
</protein>
<dbReference type="Proteomes" id="UP000831759">
    <property type="component" value="Chromosome"/>
</dbReference>
<feature type="region of interest" description="Disordered" evidence="1">
    <location>
        <begin position="102"/>
        <end position="131"/>
    </location>
</feature>
<keyword evidence="3" id="KW-1185">Reference proteome</keyword>
<sequence length="131" mass="14355">MPKYEVIRPWHGVSVGQVFETDRLHSALKSNVREVMAAGNRVEVDLAVTAKQEAGKILAEAAHQVDTMREQAQAELAQRVEEAKHEAQAEADRIISEATAEAERIKQDAQQKVGELTPATPDAGSKQTKTK</sequence>
<organism evidence="2 3">
    <name type="scientific">Alcaligenes aquatilis</name>
    <dbReference type="NCBI Taxonomy" id="323284"/>
    <lineage>
        <taxon>Bacteria</taxon>
        <taxon>Pseudomonadati</taxon>
        <taxon>Pseudomonadota</taxon>
        <taxon>Betaproteobacteria</taxon>
        <taxon>Burkholderiales</taxon>
        <taxon>Alcaligenaceae</taxon>
        <taxon>Alcaligenes</taxon>
    </lineage>
</organism>
<reference evidence="2 3" key="1">
    <citation type="journal article" date="2022" name="Int. J. Syst. Evol. Microbiol.">
        <title>Characterization of Alcaligenes aquatilis as a novel member of heterotrophic nitrifier-aerobic denitrifier and its performance in treating piggery wastewater.</title>
        <authorList>
            <person name="Cao X."/>
            <person name="Zhao B."/>
            <person name="Wu Y."/>
            <person name="Huang J."/>
            <person name="Wang H."/>
            <person name="Sun X."/>
            <person name="Li S."/>
        </authorList>
    </citation>
    <scope>NUCLEOTIDE SEQUENCE [LARGE SCALE GENOMIC DNA]</scope>
    <source>
        <strain evidence="2 3">AS1</strain>
    </source>
</reference>
<accession>A0ABY4NLV3</accession>
<dbReference type="InterPro" id="IPR028987">
    <property type="entry name" value="ATP_synth_B-like_membr_sf"/>
</dbReference>
<dbReference type="SUPFAM" id="SSF81573">
    <property type="entry name" value="F1F0 ATP synthase subunit B, membrane domain"/>
    <property type="match status" value="1"/>
</dbReference>
<proteinExistence type="predicted"/>
<evidence type="ECO:0000313" key="3">
    <source>
        <dbReference type="Proteomes" id="UP000831759"/>
    </source>
</evidence>
<gene>
    <name evidence="2" type="ORF">MTR80_06295</name>
</gene>
<evidence type="ECO:0000313" key="2">
    <source>
        <dbReference type="EMBL" id="UQN37312.1"/>
    </source>
</evidence>
<dbReference type="Gene3D" id="1.20.5.620">
    <property type="entry name" value="F1F0 ATP synthase subunit B, membrane domain"/>
    <property type="match status" value="1"/>
</dbReference>
<dbReference type="RefSeq" id="WP_249461986.1">
    <property type="nucleotide sequence ID" value="NZ_CP094619.1"/>
</dbReference>
<dbReference type="CDD" id="cd06503">
    <property type="entry name" value="ATP-synt_Fo_b"/>
    <property type="match status" value="1"/>
</dbReference>
<name>A0ABY4NLV3_9BURK</name>
<evidence type="ECO:0000256" key="1">
    <source>
        <dbReference type="SAM" id="MobiDB-lite"/>
    </source>
</evidence>
<dbReference type="EMBL" id="CP094619">
    <property type="protein sequence ID" value="UQN37312.1"/>
    <property type="molecule type" value="Genomic_DNA"/>
</dbReference>